<dbReference type="SUPFAM" id="SSF53383">
    <property type="entry name" value="PLP-dependent transferases"/>
    <property type="match status" value="1"/>
</dbReference>
<keyword evidence="5" id="KW-0663">Pyridoxal phosphate</keyword>
<name>A0A1G1WPG1_9BACT</name>
<dbReference type="CDD" id="cd06453">
    <property type="entry name" value="SufS_like"/>
    <property type="match status" value="1"/>
</dbReference>
<dbReference type="EC" id="2.8.1.7" evidence="3"/>
<dbReference type="PANTHER" id="PTHR43586:SF8">
    <property type="entry name" value="CYSTEINE DESULFURASE 1, CHLOROPLASTIC"/>
    <property type="match status" value="1"/>
</dbReference>
<dbReference type="GO" id="GO:0031071">
    <property type="term" value="F:cysteine desulfurase activity"/>
    <property type="evidence" value="ECO:0007669"/>
    <property type="project" value="UniProtKB-EC"/>
</dbReference>
<organism evidence="8 9">
    <name type="scientific">Candidatus Woykebacteria bacterium RIFCSPHIGHO2_02_FULL_43_16b</name>
    <dbReference type="NCBI Taxonomy" id="1802601"/>
    <lineage>
        <taxon>Bacteria</taxon>
        <taxon>Candidatus Woykeibacteriota</taxon>
    </lineage>
</organism>
<comment type="catalytic activity">
    <reaction evidence="6">
        <text>(sulfur carrier)-H + L-cysteine = (sulfur carrier)-SH + L-alanine</text>
        <dbReference type="Rhea" id="RHEA:43892"/>
        <dbReference type="Rhea" id="RHEA-COMP:14737"/>
        <dbReference type="Rhea" id="RHEA-COMP:14739"/>
        <dbReference type="ChEBI" id="CHEBI:29917"/>
        <dbReference type="ChEBI" id="CHEBI:35235"/>
        <dbReference type="ChEBI" id="CHEBI:57972"/>
        <dbReference type="ChEBI" id="CHEBI:64428"/>
        <dbReference type="EC" id="2.8.1.7"/>
    </reaction>
</comment>
<evidence type="ECO:0000256" key="3">
    <source>
        <dbReference type="ARBA" id="ARBA00012239"/>
    </source>
</evidence>
<dbReference type="AlphaFoldDB" id="A0A1G1WPG1"/>
<evidence type="ECO:0000259" key="7">
    <source>
        <dbReference type="Pfam" id="PF00266"/>
    </source>
</evidence>
<sequence length="408" mass="45547">MFDNAEIRKDFPILKRLVNGYPLAYLDNAATSQKPEQVIKSLVNYYQNYNANIHRGVYTLSEEATKAYEDVRKKVKKFLNAGGDYEVIFTKNTTESINVVAWSYSSAYFKEGDEVLLTQMEHHSNIVPWFMSTQETRSKVVFASVTDEGILDLADFEKKLNPRTKFVSLTHVSNVLGTANPIKKVAALAHEKGIPVLIDGAQSVPHMRVNLSDLKPDFFAFSAHKMLGPLGVGVLVAKKDFLEKMEPVYGGGDMISEVTEAGAKWNVLPWKFEAGTPNVAGVIGLGTAIDYLEKVGLDSINEYEQSLVEYYITKLSKIDNLRILGPTEPDKRNSLVSFTLDGVHPHDLATILDQYGVAVRAGHHCAQPLHRRLGISASSRVSFYLYNTKDEIDRLVIGIEKAKEVFRV</sequence>
<dbReference type="PANTHER" id="PTHR43586">
    <property type="entry name" value="CYSTEINE DESULFURASE"/>
    <property type="match status" value="1"/>
</dbReference>
<comment type="cofactor">
    <cofactor evidence="1">
        <name>pyridoxal 5'-phosphate</name>
        <dbReference type="ChEBI" id="CHEBI:597326"/>
    </cofactor>
</comment>
<dbReference type="InterPro" id="IPR016454">
    <property type="entry name" value="Cysteine_dSase"/>
</dbReference>
<dbReference type="InterPro" id="IPR010970">
    <property type="entry name" value="Cys_dSase_SufS"/>
</dbReference>
<keyword evidence="4" id="KW-0808">Transferase</keyword>
<dbReference type="PIRSF" id="PIRSF005572">
    <property type="entry name" value="NifS"/>
    <property type="match status" value="1"/>
</dbReference>
<evidence type="ECO:0000313" key="8">
    <source>
        <dbReference type="EMBL" id="OGY29625.1"/>
    </source>
</evidence>
<dbReference type="InterPro" id="IPR015421">
    <property type="entry name" value="PyrdxlP-dep_Trfase_major"/>
</dbReference>
<dbReference type="GO" id="GO:0030170">
    <property type="term" value="F:pyridoxal phosphate binding"/>
    <property type="evidence" value="ECO:0007669"/>
    <property type="project" value="InterPro"/>
</dbReference>
<dbReference type="Gene3D" id="3.40.640.10">
    <property type="entry name" value="Type I PLP-dependent aspartate aminotransferase-like (Major domain)"/>
    <property type="match status" value="1"/>
</dbReference>
<dbReference type="NCBIfam" id="TIGR01979">
    <property type="entry name" value="sufS"/>
    <property type="match status" value="1"/>
</dbReference>
<evidence type="ECO:0000256" key="4">
    <source>
        <dbReference type="ARBA" id="ARBA00022679"/>
    </source>
</evidence>
<comment type="caution">
    <text evidence="8">The sequence shown here is derived from an EMBL/GenBank/DDBJ whole genome shotgun (WGS) entry which is preliminary data.</text>
</comment>
<evidence type="ECO:0000256" key="6">
    <source>
        <dbReference type="ARBA" id="ARBA00050776"/>
    </source>
</evidence>
<protein>
    <recommendedName>
        <fullName evidence="3">cysteine desulfurase</fullName>
        <ecNumber evidence="3">2.8.1.7</ecNumber>
    </recommendedName>
</protein>
<dbReference type="Pfam" id="PF00266">
    <property type="entry name" value="Aminotran_5"/>
    <property type="match status" value="1"/>
</dbReference>
<feature type="domain" description="Aminotransferase class V" evidence="7">
    <location>
        <begin position="25"/>
        <end position="395"/>
    </location>
</feature>
<dbReference type="InterPro" id="IPR000192">
    <property type="entry name" value="Aminotrans_V_dom"/>
</dbReference>
<accession>A0A1G1WPG1</accession>
<dbReference type="EMBL" id="MHCX01000020">
    <property type="protein sequence ID" value="OGY29625.1"/>
    <property type="molecule type" value="Genomic_DNA"/>
</dbReference>
<evidence type="ECO:0000256" key="2">
    <source>
        <dbReference type="ARBA" id="ARBA00010447"/>
    </source>
</evidence>
<reference evidence="8 9" key="1">
    <citation type="journal article" date="2016" name="Nat. Commun.">
        <title>Thousands of microbial genomes shed light on interconnected biogeochemical processes in an aquifer system.</title>
        <authorList>
            <person name="Anantharaman K."/>
            <person name="Brown C.T."/>
            <person name="Hug L.A."/>
            <person name="Sharon I."/>
            <person name="Castelle C.J."/>
            <person name="Probst A.J."/>
            <person name="Thomas B.C."/>
            <person name="Singh A."/>
            <person name="Wilkins M.J."/>
            <person name="Karaoz U."/>
            <person name="Brodie E.L."/>
            <person name="Williams K.H."/>
            <person name="Hubbard S.S."/>
            <person name="Banfield J.F."/>
        </authorList>
    </citation>
    <scope>NUCLEOTIDE SEQUENCE [LARGE SCALE GENOMIC DNA]</scope>
</reference>
<dbReference type="Proteomes" id="UP000177821">
    <property type="component" value="Unassembled WGS sequence"/>
</dbReference>
<proteinExistence type="inferred from homology"/>
<dbReference type="Gene3D" id="3.90.1150.10">
    <property type="entry name" value="Aspartate Aminotransferase, domain 1"/>
    <property type="match status" value="1"/>
</dbReference>
<dbReference type="InterPro" id="IPR015424">
    <property type="entry name" value="PyrdxlP-dep_Trfase"/>
</dbReference>
<dbReference type="GO" id="GO:0006534">
    <property type="term" value="P:cysteine metabolic process"/>
    <property type="evidence" value="ECO:0007669"/>
    <property type="project" value="InterPro"/>
</dbReference>
<dbReference type="InterPro" id="IPR015422">
    <property type="entry name" value="PyrdxlP-dep_Trfase_small"/>
</dbReference>
<gene>
    <name evidence="8" type="ORF">A3J50_00230</name>
</gene>
<evidence type="ECO:0000256" key="5">
    <source>
        <dbReference type="ARBA" id="ARBA00022898"/>
    </source>
</evidence>
<evidence type="ECO:0000313" key="9">
    <source>
        <dbReference type="Proteomes" id="UP000177821"/>
    </source>
</evidence>
<comment type="similarity">
    <text evidence="2">Belongs to the class-V pyridoxal-phosphate-dependent aminotransferase family. Csd subfamily.</text>
</comment>
<evidence type="ECO:0000256" key="1">
    <source>
        <dbReference type="ARBA" id="ARBA00001933"/>
    </source>
</evidence>